<organism evidence="2 3">
    <name type="scientific">Trema orientale</name>
    <name type="common">Charcoal tree</name>
    <name type="synonym">Celtis orientalis</name>
    <dbReference type="NCBI Taxonomy" id="63057"/>
    <lineage>
        <taxon>Eukaryota</taxon>
        <taxon>Viridiplantae</taxon>
        <taxon>Streptophyta</taxon>
        <taxon>Embryophyta</taxon>
        <taxon>Tracheophyta</taxon>
        <taxon>Spermatophyta</taxon>
        <taxon>Magnoliopsida</taxon>
        <taxon>eudicotyledons</taxon>
        <taxon>Gunneridae</taxon>
        <taxon>Pentapetalae</taxon>
        <taxon>rosids</taxon>
        <taxon>fabids</taxon>
        <taxon>Rosales</taxon>
        <taxon>Cannabaceae</taxon>
        <taxon>Trema</taxon>
    </lineage>
</organism>
<reference evidence="3" key="1">
    <citation type="submission" date="2016-06" db="EMBL/GenBank/DDBJ databases">
        <title>Parallel loss of symbiosis genes in relatives of nitrogen-fixing non-legume Parasponia.</title>
        <authorList>
            <person name="Van Velzen R."/>
            <person name="Holmer R."/>
            <person name="Bu F."/>
            <person name="Rutten L."/>
            <person name="Van Zeijl A."/>
            <person name="Liu W."/>
            <person name="Santuari L."/>
            <person name="Cao Q."/>
            <person name="Sharma T."/>
            <person name="Shen D."/>
            <person name="Roswanjaya Y."/>
            <person name="Wardhani T."/>
            <person name="Kalhor M.S."/>
            <person name="Jansen J."/>
            <person name="Van den Hoogen J."/>
            <person name="Gungor B."/>
            <person name="Hartog M."/>
            <person name="Hontelez J."/>
            <person name="Verver J."/>
            <person name="Yang W.-C."/>
            <person name="Schijlen E."/>
            <person name="Repin R."/>
            <person name="Schilthuizen M."/>
            <person name="Schranz E."/>
            <person name="Heidstra R."/>
            <person name="Miyata K."/>
            <person name="Fedorova E."/>
            <person name="Kohlen W."/>
            <person name="Bisseling T."/>
            <person name="Smit S."/>
            <person name="Geurts R."/>
        </authorList>
    </citation>
    <scope>NUCLEOTIDE SEQUENCE [LARGE SCALE GENOMIC DNA]</scope>
    <source>
        <strain evidence="3">cv. RG33-2</strain>
    </source>
</reference>
<evidence type="ECO:0000256" key="1">
    <source>
        <dbReference type="SAM" id="MobiDB-lite"/>
    </source>
</evidence>
<dbReference type="Proteomes" id="UP000237000">
    <property type="component" value="Unassembled WGS sequence"/>
</dbReference>
<evidence type="ECO:0000313" key="2">
    <source>
        <dbReference type="EMBL" id="PON95146.1"/>
    </source>
</evidence>
<evidence type="ECO:0000313" key="3">
    <source>
        <dbReference type="Proteomes" id="UP000237000"/>
    </source>
</evidence>
<feature type="region of interest" description="Disordered" evidence="1">
    <location>
        <begin position="43"/>
        <end position="62"/>
    </location>
</feature>
<keyword evidence="3" id="KW-1185">Reference proteome</keyword>
<dbReference type="InParanoid" id="A0A2P5FBK4"/>
<name>A0A2P5FBK4_TREOI</name>
<comment type="caution">
    <text evidence="2">The sequence shown here is derived from an EMBL/GenBank/DDBJ whole genome shotgun (WGS) entry which is preliminary data.</text>
</comment>
<gene>
    <name evidence="2" type="ORF">TorRG33x02_090380</name>
</gene>
<protein>
    <submittedName>
        <fullName evidence="2">Uncharacterized protein</fullName>
    </submittedName>
</protein>
<dbReference type="AlphaFoldDB" id="A0A2P5FBK4"/>
<dbReference type="EMBL" id="JXTC01000046">
    <property type="protein sequence ID" value="PON95146.1"/>
    <property type="molecule type" value="Genomic_DNA"/>
</dbReference>
<accession>A0A2P5FBK4</accession>
<proteinExistence type="predicted"/>
<dbReference type="OrthoDB" id="10315352at2759"/>
<sequence>MAEGIDQRRSNHSEGTVQPFMPLSSVRVLAYKRSFINHAMESSKKAKVVNREVGGPDSGILS</sequence>